<proteinExistence type="predicted"/>
<keyword evidence="2" id="KW-1185">Reference proteome</keyword>
<comment type="caution">
    <text evidence="1">The sequence shown here is derived from an EMBL/GenBank/DDBJ whole genome shotgun (WGS) entry which is preliminary data.</text>
</comment>
<accession>A0AAV2YUV2</accession>
<evidence type="ECO:0000313" key="2">
    <source>
        <dbReference type="Proteomes" id="UP001146120"/>
    </source>
</evidence>
<protein>
    <submittedName>
        <fullName evidence="1">Uncharacterized protein</fullName>
    </submittedName>
</protein>
<gene>
    <name evidence="1" type="ORF">N0F65_002227</name>
</gene>
<dbReference type="AlphaFoldDB" id="A0AAV2YUV2"/>
<reference evidence="1" key="2">
    <citation type="journal article" date="2023" name="Microbiol Resour">
        <title>Decontamination and Annotation of the Draft Genome Sequence of the Oomycete Lagenidium giganteum ARSEF 373.</title>
        <authorList>
            <person name="Morgan W.R."/>
            <person name="Tartar A."/>
        </authorList>
    </citation>
    <scope>NUCLEOTIDE SEQUENCE</scope>
    <source>
        <strain evidence="1">ARSEF 373</strain>
    </source>
</reference>
<reference evidence="1" key="1">
    <citation type="submission" date="2022-11" db="EMBL/GenBank/DDBJ databases">
        <authorList>
            <person name="Morgan W.R."/>
            <person name="Tartar A."/>
        </authorList>
    </citation>
    <scope>NUCLEOTIDE SEQUENCE</scope>
    <source>
        <strain evidence="1">ARSEF 373</strain>
    </source>
</reference>
<organism evidence="1 2">
    <name type="scientific">Lagenidium giganteum</name>
    <dbReference type="NCBI Taxonomy" id="4803"/>
    <lineage>
        <taxon>Eukaryota</taxon>
        <taxon>Sar</taxon>
        <taxon>Stramenopiles</taxon>
        <taxon>Oomycota</taxon>
        <taxon>Peronosporomycetes</taxon>
        <taxon>Pythiales</taxon>
        <taxon>Pythiaceae</taxon>
    </lineage>
</organism>
<dbReference type="Proteomes" id="UP001146120">
    <property type="component" value="Unassembled WGS sequence"/>
</dbReference>
<evidence type="ECO:0000313" key="1">
    <source>
        <dbReference type="EMBL" id="DAZ97608.1"/>
    </source>
</evidence>
<name>A0AAV2YUV2_9STRA</name>
<sequence>MGTYKLQHPGTCTGMFWREDPRPQGEKVISGGNWPRNGAILIGQEHDVGGAKYLEVTSWKQAGSDELISDCKGLWMPFDQGGLLLHATTL</sequence>
<dbReference type="EMBL" id="DAKRPA010000130">
    <property type="protein sequence ID" value="DAZ97608.1"/>
    <property type="molecule type" value="Genomic_DNA"/>
</dbReference>